<comment type="caution">
    <text evidence="3">The sequence shown here is derived from an EMBL/GenBank/DDBJ whole genome shotgun (WGS) entry which is preliminary data.</text>
</comment>
<dbReference type="PANTHER" id="PTHR43283:SF18">
    <property type="match status" value="1"/>
</dbReference>
<dbReference type="PANTHER" id="PTHR43283">
    <property type="entry name" value="BETA-LACTAMASE-RELATED"/>
    <property type="match status" value="1"/>
</dbReference>
<sequence>MKLVNFQMGTLALILVASYPGYATHTTNLNTHDLKRINAFENGLRPSVLNRAQPQNWSLVERMTHYNVPGVSIAVIKDYEVVFAKGYGVKEAGLNNPINTDTVFSVGSLSKVATAATALNLVSKGKLALDTDVNQYLKRWQVPTSKYTQSHKVTLRGILSHTAGLTLWGFPDFNPNEPLPTVINTLNGTGAAKTDAVRSFYEPGSSWRYSGGGTTVVQLMIEDVLNNSFESATNQLLFKPLAMSRSTFENPLPVSFGNIAKAHDRVGKLEAKPRGWHTFPEKAASGLWSSPSDYANLAITLMQSYHTEQGYLEQNIAQQMMTKVGYGNYGLGPELSGVGELRRFRHGGSNQSYKAWVEGHLNLGSGLVIFTNGSNGDKLIREIRRAVADAFDWPFYRPYYQYQASLDKSWLTQFTGTYKIPKDVNSFLERGFVNANDKKPKSRQVKLKENKLYYNDTELFAIGPNRFVFEGDDELNQTYFEFVQNTQGRFDTLIIREGENSMVAFKDKK</sequence>
<dbReference type="SUPFAM" id="SSF56601">
    <property type="entry name" value="beta-lactamase/transpeptidase-like"/>
    <property type="match status" value="1"/>
</dbReference>
<dbReference type="EMBL" id="AUXZ01000124">
    <property type="protein sequence ID" value="KZN45875.1"/>
    <property type="molecule type" value="Genomic_DNA"/>
</dbReference>
<dbReference type="InterPro" id="IPR050789">
    <property type="entry name" value="Diverse_Enzym_Activities"/>
</dbReference>
<dbReference type="Pfam" id="PF00144">
    <property type="entry name" value="Beta-lactamase"/>
    <property type="match status" value="1"/>
</dbReference>
<dbReference type="Gene3D" id="3.40.710.10">
    <property type="entry name" value="DD-peptidase/beta-lactamase superfamily"/>
    <property type="match status" value="1"/>
</dbReference>
<dbReference type="InterPro" id="IPR001466">
    <property type="entry name" value="Beta-lactam-related"/>
</dbReference>
<dbReference type="RefSeq" id="WP_063363788.1">
    <property type="nucleotide sequence ID" value="NZ_AUXZ01000124.1"/>
</dbReference>
<dbReference type="InterPro" id="IPR012338">
    <property type="entry name" value="Beta-lactam/transpept-like"/>
</dbReference>
<proteinExistence type="predicted"/>
<organism evidence="3 4">
    <name type="scientific">Pseudoalteromonas luteoviolacea H33</name>
    <dbReference type="NCBI Taxonomy" id="1365251"/>
    <lineage>
        <taxon>Bacteria</taxon>
        <taxon>Pseudomonadati</taxon>
        <taxon>Pseudomonadota</taxon>
        <taxon>Gammaproteobacteria</taxon>
        <taxon>Alteromonadales</taxon>
        <taxon>Pseudoalteromonadaceae</taxon>
        <taxon>Pseudoalteromonas</taxon>
    </lineage>
</organism>
<dbReference type="Proteomes" id="UP000076503">
    <property type="component" value="Unassembled WGS sequence"/>
</dbReference>
<protein>
    <recommendedName>
        <fullName evidence="2">Beta-lactamase-related domain-containing protein</fullName>
    </recommendedName>
</protein>
<evidence type="ECO:0000313" key="3">
    <source>
        <dbReference type="EMBL" id="KZN45875.1"/>
    </source>
</evidence>
<evidence type="ECO:0000313" key="4">
    <source>
        <dbReference type="Proteomes" id="UP000076503"/>
    </source>
</evidence>
<keyword evidence="1" id="KW-0732">Signal</keyword>
<dbReference type="OrthoDB" id="9799367at2"/>
<feature type="domain" description="Beta-lactamase-related" evidence="2">
    <location>
        <begin position="61"/>
        <end position="388"/>
    </location>
</feature>
<name>A0A167AW63_9GAMM</name>
<feature type="signal peptide" evidence="1">
    <location>
        <begin position="1"/>
        <end position="23"/>
    </location>
</feature>
<dbReference type="PATRIC" id="fig|1365251.3.peg.4619"/>
<evidence type="ECO:0000259" key="2">
    <source>
        <dbReference type="Pfam" id="PF00144"/>
    </source>
</evidence>
<reference evidence="3 4" key="1">
    <citation type="submission" date="2013-07" db="EMBL/GenBank/DDBJ databases">
        <title>Comparative Genomic and Metabolomic Analysis of Twelve Strains of Pseudoalteromonas luteoviolacea.</title>
        <authorList>
            <person name="Vynne N.G."/>
            <person name="Mansson M."/>
            <person name="Gram L."/>
        </authorList>
    </citation>
    <scope>NUCLEOTIDE SEQUENCE [LARGE SCALE GENOMIC DNA]</scope>
    <source>
        <strain evidence="3 4">H33</strain>
    </source>
</reference>
<evidence type="ECO:0000256" key="1">
    <source>
        <dbReference type="SAM" id="SignalP"/>
    </source>
</evidence>
<feature type="chain" id="PRO_5007883865" description="Beta-lactamase-related domain-containing protein" evidence="1">
    <location>
        <begin position="24"/>
        <end position="509"/>
    </location>
</feature>
<gene>
    <name evidence="3" type="ORF">N476_24715</name>
</gene>
<dbReference type="AlphaFoldDB" id="A0A167AW63"/>
<accession>A0A167AW63</accession>